<evidence type="ECO:0000256" key="12">
    <source>
        <dbReference type="PIRSR" id="PIRSR000382-2"/>
    </source>
</evidence>
<feature type="binding site" evidence="12">
    <location>
        <position position="641"/>
    </location>
    <ligand>
        <name>Zn(2+)</name>
        <dbReference type="ChEBI" id="CHEBI:29105"/>
        <label>1</label>
        <note>catalytic</note>
    </ligand>
</feature>
<comment type="pathway">
    <text evidence="2 10">Amino-acid biosynthesis; L-methionine biosynthesis via de novo pathway; L-methionine from L-homocysteine (MetE route): step 1/1.</text>
</comment>
<dbReference type="GO" id="GO:0003871">
    <property type="term" value="F:5-methyltetrahydropteroyltriglutamate-homocysteine S-methyltransferase activity"/>
    <property type="evidence" value="ECO:0007669"/>
    <property type="project" value="UniProtKB-UniRule"/>
</dbReference>
<dbReference type="CDD" id="cd03311">
    <property type="entry name" value="CIMS_C_terminal_like"/>
    <property type="match status" value="1"/>
</dbReference>
<feature type="domain" description="Cobalamin-independent methionine synthase MetE C-terminal/archaeal" evidence="14">
    <location>
        <begin position="426"/>
        <end position="748"/>
    </location>
</feature>
<dbReference type="UniPathway" id="UPA00051">
    <property type="reaction ID" value="UER00082"/>
</dbReference>
<keyword evidence="6 10" id="KW-0808">Transferase</keyword>
<comment type="cofactor">
    <cofactor evidence="10">
        <name>Zn(2+)</name>
        <dbReference type="ChEBI" id="CHEBI:29105"/>
    </cofactor>
    <text evidence="10">Binds 1 zinc ion per subunit.</text>
</comment>
<organism evidence="16 17">
    <name type="scientific">Desulfovibrio legallii</name>
    <dbReference type="NCBI Taxonomy" id="571438"/>
    <lineage>
        <taxon>Bacteria</taxon>
        <taxon>Pseudomonadati</taxon>
        <taxon>Thermodesulfobacteriota</taxon>
        <taxon>Desulfovibrionia</taxon>
        <taxon>Desulfovibrionales</taxon>
        <taxon>Desulfovibrionaceae</taxon>
        <taxon>Desulfovibrio</taxon>
    </lineage>
</organism>
<feature type="binding site" evidence="10">
    <location>
        <position position="641"/>
    </location>
    <ligand>
        <name>Zn(2+)</name>
        <dbReference type="ChEBI" id="CHEBI:29105"/>
        <note>catalytic</note>
    </ligand>
</feature>
<evidence type="ECO:0000256" key="6">
    <source>
        <dbReference type="ARBA" id="ARBA00022679"/>
    </source>
</evidence>
<evidence type="ECO:0000256" key="4">
    <source>
        <dbReference type="ARBA" id="ARBA00022603"/>
    </source>
</evidence>
<feature type="binding site" evidence="11">
    <location>
        <position position="118"/>
    </location>
    <ligand>
        <name>5-methyltetrahydropteroyltri-L-glutamate</name>
        <dbReference type="ChEBI" id="CHEBI:58207"/>
    </ligand>
</feature>
<dbReference type="SUPFAM" id="SSF51726">
    <property type="entry name" value="UROD/MetE-like"/>
    <property type="match status" value="2"/>
</dbReference>
<gene>
    <name evidence="10" type="primary">metE</name>
    <name evidence="16" type="ORF">SAMN05192586_1246</name>
</gene>
<feature type="binding site" evidence="10">
    <location>
        <begin position="15"/>
        <end position="18"/>
    </location>
    <ligand>
        <name>5-methyltetrahydropteroyltri-L-glutamate</name>
        <dbReference type="ChEBI" id="CHEBI:58207"/>
    </ligand>
</feature>
<dbReference type="PIRSF" id="PIRSF000382">
    <property type="entry name" value="MeTrfase_B12_ind"/>
    <property type="match status" value="1"/>
</dbReference>
<dbReference type="NCBIfam" id="NF003556">
    <property type="entry name" value="PRK05222.1"/>
    <property type="match status" value="1"/>
</dbReference>
<feature type="binding site" evidence="10 11">
    <location>
        <position position="599"/>
    </location>
    <ligand>
        <name>L-methionine</name>
        <dbReference type="ChEBI" id="CHEBI:57844"/>
    </ligand>
</feature>
<keyword evidence="17" id="KW-1185">Reference proteome</keyword>
<keyword evidence="7 10" id="KW-0479">Metal-binding</keyword>
<feature type="binding site" evidence="11">
    <location>
        <position position="18"/>
    </location>
    <ligand>
        <name>5-methyltetrahydropteroyltri-L-glutamate</name>
        <dbReference type="ChEBI" id="CHEBI:58207"/>
    </ligand>
</feature>
<evidence type="ECO:0000256" key="2">
    <source>
        <dbReference type="ARBA" id="ARBA00004681"/>
    </source>
</evidence>
<feature type="binding site" evidence="10">
    <location>
        <position position="484"/>
    </location>
    <ligand>
        <name>L-homocysteine</name>
        <dbReference type="ChEBI" id="CHEBI:58199"/>
    </ligand>
</feature>
<comment type="catalytic activity">
    <reaction evidence="10">
        <text>5-methyltetrahydropteroyltri-L-glutamate + L-homocysteine = tetrahydropteroyltri-L-glutamate + L-methionine</text>
        <dbReference type="Rhea" id="RHEA:21196"/>
        <dbReference type="ChEBI" id="CHEBI:57844"/>
        <dbReference type="ChEBI" id="CHEBI:58140"/>
        <dbReference type="ChEBI" id="CHEBI:58199"/>
        <dbReference type="ChEBI" id="CHEBI:58207"/>
        <dbReference type="EC" id="2.1.1.14"/>
    </reaction>
</comment>
<dbReference type="Gene3D" id="3.20.20.210">
    <property type="match status" value="2"/>
</dbReference>
<feature type="binding site" evidence="10 11">
    <location>
        <position position="561"/>
    </location>
    <ligand>
        <name>5-methyltetrahydropteroyltri-L-glutamate</name>
        <dbReference type="ChEBI" id="CHEBI:58207"/>
    </ligand>
</feature>
<feature type="binding site" evidence="12">
    <location>
        <position position="643"/>
    </location>
    <ligand>
        <name>Zn(2+)</name>
        <dbReference type="ChEBI" id="CHEBI:29105"/>
        <label>1</label>
        <note>catalytic</note>
    </ligand>
</feature>
<evidence type="ECO:0000256" key="13">
    <source>
        <dbReference type="PIRSR" id="PIRSR000382-3"/>
    </source>
</evidence>
<feature type="domain" description="Cobalamin-independent methionine synthase MetE N-terminal" evidence="15">
    <location>
        <begin position="3"/>
        <end position="308"/>
    </location>
</feature>
<dbReference type="InterPro" id="IPR038071">
    <property type="entry name" value="UROD/MetE-like_sf"/>
</dbReference>
<keyword evidence="8 10" id="KW-0862">Zinc</keyword>
<feature type="binding site" evidence="10 11">
    <location>
        <begin position="431"/>
        <end position="433"/>
    </location>
    <ligand>
        <name>L-methionine</name>
        <dbReference type="ChEBI" id="CHEBI:57844"/>
    </ligand>
</feature>
<keyword evidence="9 10" id="KW-0486">Methionine biosynthesis</keyword>
<dbReference type="PANTHER" id="PTHR30519">
    <property type="entry name" value="5-METHYLTETRAHYDROPTEROYLTRIGLUTAMATE--HOMOCYSTEINE METHYLTRANSFERASE"/>
    <property type="match status" value="1"/>
</dbReference>
<evidence type="ECO:0000313" key="16">
    <source>
        <dbReference type="EMBL" id="SDG01911.1"/>
    </source>
</evidence>
<feature type="binding site" evidence="10 11">
    <location>
        <position position="599"/>
    </location>
    <ligand>
        <name>L-homocysteine</name>
        <dbReference type="ChEBI" id="CHEBI:58199"/>
    </ligand>
</feature>
<feature type="binding site" evidence="10">
    <location>
        <position position="113"/>
    </location>
    <ligand>
        <name>5-methyltetrahydropteroyltri-L-glutamate</name>
        <dbReference type="ChEBI" id="CHEBI:58207"/>
    </ligand>
</feature>
<feature type="binding site" evidence="10">
    <location>
        <position position="605"/>
    </location>
    <ligand>
        <name>5-methyltetrahydropteroyltri-L-glutamate</name>
        <dbReference type="ChEBI" id="CHEBI:58207"/>
    </ligand>
</feature>
<proteinExistence type="inferred from homology"/>
<feature type="binding site" evidence="10">
    <location>
        <position position="726"/>
    </location>
    <ligand>
        <name>Zn(2+)</name>
        <dbReference type="ChEBI" id="CHEBI:29105"/>
        <note>catalytic</note>
    </ligand>
</feature>
<keyword evidence="4 10" id="KW-0489">Methyltransferase</keyword>
<dbReference type="CDD" id="cd03312">
    <property type="entry name" value="CIMS_N_terminal_like"/>
    <property type="match status" value="1"/>
</dbReference>
<dbReference type="OrthoDB" id="244285at2"/>
<dbReference type="InterPro" id="IPR013215">
    <property type="entry name" value="Cbl-indep_Met_Synth_N"/>
</dbReference>
<feature type="binding site" evidence="10">
    <location>
        <position position="643"/>
    </location>
    <ligand>
        <name>Zn(2+)</name>
        <dbReference type="ChEBI" id="CHEBI:29105"/>
        <note>catalytic</note>
    </ligand>
</feature>
<dbReference type="Proteomes" id="UP000199355">
    <property type="component" value="Unassembled WGS sequence"/>
</dbReference>
<feature type="binding site" evidence="12">
    <location>
        <position position="665"/>
    </location>
    <ligand>
        <name>Zn(2+)</name>
        <dbReference type="ChEBI" id="CHEBI:29105"/>
        <label>1</label>
        <note>catalytic</note>
    </ligand>
</feature>
<dbReference type="EMBL" id="FNBX01000024">
    <property type="protein sequence ID" value="SDG01911.1"/>
    <property type="molecule type" value="Genomic_DNA"/>
</dbReference>
<dbReference type="GO" id="GO:0032259">
    <property type="term" value="P:methylation"/>
    <property type="evidence" value="ECO:0007669"/>
    <property type="project" value="UniProtKB-KW"/>
</dbReference>
<evidence type="ECO:0000256" key="8">
    <source>
        <dbReference type="ARBA" id="ARBA00022833"/>
    </source>
</evidence>
<evidence type="ECO:0000256" key="1">
    <source>
        <dbReference type="ARBA" id="ARBA00002777"/>
    </source>
</evidence>
<comment type="function">
    <text evidence="1 10">Catalyzes the transfer of a methyl group from 5-methyltetrahydrofolate to homocysteine resulting in methionine formation.</text>
</comment>
<reference evidence="17" key="1">
    <citation type="submission" date="2016-10" db="EMBL/GenBank/DDBJ databases">
        <authorList>
            <person name="Varghese N."/>
            <person name="Submissions S."/>
        </authorList>
    </citation>
    <scope>NUCLEOTIDE SEQUENCE [LARGE SCALE GENOMIC DNA]</scope>
    <source>
        <strain evidence="17">KHC7</strain>
    </source>
</reference>
<protein>
    <recommendedName>
        <fullName evidence="10">5-methyltetrahydropteroyltriglutamate--homocysteine methyltransferase</fullName>
        <ecNumber evidence="10">2.1.1.14</ecNumber>
    </recommendedName>
    <alternativeName>
        <fullName evidence="10">Cobalamin-independent methionine synthase</fullName>
    </alternativeName>
    <alternativeName>
        <fullName evidence="10">Methionine synthase, vitamin-B12 independent isozyme</fullName>
    </alternativeName>
</protein>
<evidence type="ECO:0000256" key="11">
    <source>
        <dbReference type="PIRSR" id="PIRSR000382-1"/>
    </source>
</evidence>
<feature type="binding site" evidence="10 11">
    <location>
        <begin position="515"/>
        <end position="516"/>
    </location>
    <ligand>
        <name>5-methyltetrahydropteroyltri-L-glutamate</name>
        <dbReference type="ChEBI" id="CHEBI:58207"/>
    </ligand>
</feature>
<evidence type="ECO:0000256" key="10">
    <source>
        <dbReference type="HAMAP-Rule" id="MF_00172"/>
    </source>
</evidence>
<evidence type="ECO:0000259" key="15">
    <source>
        <dbReference type="Pfam" id="PF08267"/>
    </source>
</evidence>
<sequence>MQTHILGFPSIGKGRELKRALEAFWRGETDVSSLHAVREALEARHWAIQQTAGLDMVVCGDFSFYDRMLDATLMLGALPARFAPCAEDTPAARYFALARGHVGRNIPPLEMTKWFDTNYHYLTPELEADTPWTPGAHPVLEAVRRASAQGFRPKAALIGPFTWLALAKARQGTDPWPLLERVLPAYTALLAQLAPLCPLIQVEEPVLCTELLPDRAAALFTEAYAHLNAAAPGKIMLTTYFGPLTRHLPLALGSGCAALHLDLTRGPGQLEPVLAGLPEGMALSLGLVDGRNIWKTDYARARAPLERAVSALGPERVLLGSSCSLLHCPVDAADETDLPPQVRDRLAFAVQKCAELADLKAVALGSGADLLAANAAVLQKARAHPEAVVPAVRKRAAAVTPDMLRRTAPAAARRAAQDAWLKLPLLPATTIGSFPQTASIRQTRRAWKNGDLSREAYEAAIRAEITYCVQRQEALGLDVLVHGEAERNDMVEYFGQQLGGFCFTRNGWVQSYGSRCVKPPVIYGDVYRKAPMTVGWSVYAQSLTSKPMKGMLTGPVTILCWSFVRDDLPREQVCRQIALALRDETADLEAAGIRIIQIDEAALREGMPGSSAEAAAYLQWAVDAFLLTSAVAAPGTQIHSHMCYSEFNAILPAIARMDADVISIESSRSGMELLDAFARYDYRNQVGPGVYDIHSPRVPDTEEIAGLLRRALRHIPKERLWVNPDCGLKTRHWEEAWPALQHMVAAARQVRAELGA</sequence>
<feature type="binding site" evidence="10">
    <location>
        <position position="665"/>
    </location>
    <ligand>
        <name>Zn(2+)</name>
        <dbReference type="ChEBI" id="CHEBI:29105"/>
        <note>catalytic</note>
    </ligand>
</feature>
<dbReference type="InterPro" id="IPR006276">
    <property type="entry name" value="Cobalamin-indep_Met_synthase"/>
</dbReference>
<dbReference type="Pfam" id="PF01717">
    <property type="entry name" value="Meth_synt_2"/>
    <property type="match status" value="1"/>
</dbReference>
<keyword evidence="10" id="KW-0677">Repeat</keyword>
<keyword evidence="5 10" id="KW-0028">Amino-acid biosynthesis</keyword>
<feature type="active site" description="Proton donor" evidence="10 13">
    <location>
        <position position="694"/>
    </location>
</feature>
<evidence type="ECO:0000256" key="9">
    <source>
        <dbReference type="ARBA" id="ARBA00023167"/>
    </source>
</evidence>
<feature type="binding site" evidence="10 11">
    <location>
        <begin position="431"/>
        <end position="433"/>
    </location>
    <ligand>
        <name>L-homocysteine</name>
        <dbReference type="ChEBI" id="CHEBI:58199"/>
    </ligand>
</feature>
<dbReference type="NCBIfam" id="TIGR01371">
    <property type="entry name" value="met_syn_B12ind"/>
    <property type="match status" value="1"/>
</dbReference>
<feature type="binding site" evidence="12">
    <location>
        <position position="726"/>
    </location>
    <ligand>
        <name>Zn(2+)</name>
        <dbReference type="ChEBI" id="CHEBI:29105"/>
        <label>1</label>
        <note>catalytic</note>
    </ligand>
</feature>
<feature type="binding site" evidence="10 11">
    <location>
        <position position="484"/>
    </location>
    <ligand>
        <name>L-methionine</name>
        <dbReference type="ChEBI" id="CHEBI:57844"/>
    </ligand>
</feature>
<dbReference type="GO" id="GO:0008270">
    <property type="term" value="F:zinc ion binding"/>
    <property type="evidence" value="ECO:0007669"/>
    <property type="project" value="InterPro"/>
</dbReference>
<dbReference type="HAMAP" id="MF_00172">
    <property type="entry name" value="Meth_synth"/>
    <property type="match status" value="1"/>
</dbReference>
<dbReference type="InterPro" id="IPR002629">
    <property type="entry name" value="Met_Synth_C/arc"/>
</dbReference>
<dbReference type="AlphaFoldDB" id="A0A1G7QTQ4"/>
<dbReference type="RefSeq" id="WP_092155229.1">
    <property type="nucleotide sequence ID" value="NZ_FNBX01000024.1"/>
</dbReference>
<dbReference type="EC" id="2.1.1.14" evidence="10"/>
<evidence type="ECO:0000256" key="3">
    <source>
        <dbReference type="ARBA" id="ARBA00009553"/>
    </source>
</evidence>
<dbReference type="GO" id="GO:0009086">
    <property type="term" value="P:methionine biosynthetic process"/>
    <property type="evidence" value="ECO:0007669"/>
    <property type="project" value="UniProtKB-UniRule"/>
</dbReference>
<evidence type="ECO:0000256" key="5">
    <source>
        <dbReference type="ARBA" id="ARBA00022605"/>
    </source>
</evidence>
<evidence type="ECO:0000313" key="17">
    <source>
        <dbReference type="Proteomes" id="UP000199355"/>
    </source>
</evidence>
<comment type="similarity">
    <text evidence="3 10">Belongs to the vitamin-B12 independent methionine synthase family.</text>
</comment>
<comment type="cofactor">
    <cofactor evidence="12">
        <name>Zn(2+)</name>
        <dbReference type="ChEBI" id="CHEBI:29105"/>
    </cofactor>
    <text evidence="12">Binds 2 Zn(2+) ions per subunit.</text>
</comment>
<name>A0A1G7QTQ4_9BACT</name>
<evidence type="ECO:0000259" key="14">
    <source>
        <dbReference type="Pfam" id="PF01717"/>
    </source>
</evidence>
<dbReference type="STRING" id="571438.SAMN05192586_1246"/>
<accession>A0A1G7QTQ4</accession>
<dbReference type="Pfam" id="PF08267">
    <property type="entry name" value="Meth_synt_1"/>
    <property type="match status" value="1"/>
</dbReference>
<evidence type="ECO:0000256" key="7">
    <source>
        <dbReference type="ARBA" id="ARBA00022723"/>
    </source>
</evidence>